<dbReference type="RefSeq" id="WP_088259539.1">
    <property type="nucleotide sequence ID" value="NZ_NIDE01000017.1"/>
</dbReference>
<keyword evidence="1" id="KW-0805">Transcription regulation</keyword>
<dbReference type="InterPro" id="IPR003313">
    <property type="entry name" value="AraC-bd"/>
</dbReference>
<dbReference type="Pfam" id="PF12833">
    <property type="entry name" value="HTH_18"/>
    <property type="match status" value="1"/>
</dbReference>
<accession>A0A225DDF4</accession>
<dbReference type="Proteomes" id="UP000214646">
    <property type="component" value="Unassembled WGS sequence"/>
</dbReference>
<keyword evidence="5" id="KW-0812">Transmembrane</keyword>
<comment type="caution">
    <text evidence="7">The sequence shown here is derived from an EMBL/GenBank/DDBJ whole genome shotgun (WGS) entry which is preliminary data.</text>
</comment>
<name>A0A225DDF4_9BACT</name>
<feature type="transmembrane region" description="Helical" evidence="5">
    <location>
        <begin position="204"/>
        <end position="224"/>
    </location>
</feature>
<dbReference type="InterPro" id="IPR020449">
    <property type="entry name" value="Tscrpt_reg_AraC-type_HTH"/>
</dbReference>
<dbReference type="InterPro" id="IPR009057">
    <property type="entry name" value="Homeodomain-like_sf"/>
</dbReference>
<dbReference type="AlphaFoldDB" id="A0A225DDF4"/>
<keyword evidence="8" id="KW-1185">Reference proteome</keyword>
<dbReference type="PRINTS" id="PR00032">
    <property type="entry name" value="HTHARAC"/>
</dbReference>
<dbReference type="Gene3D" id="1.10.10.60">
    <property type="entry name" value="Homeodomain-like"/>
    <property type="match status" value="2"/>
</dbReference>
<feature type="domain" description="HTH araC/xylS-type" evidence="6">
    <location>
        <begin position="194"/>
        <end position="292"/>
    </location>
</feature>
<dbReference type="Pfam" id="PF02311">
    <property type="entry name" value="AraC_binding"/>
    <property type="match status" value="1"/>
</dbReference>
<evidence type="ECO:0000256" key="2">
    <source>
        <dbReference type="ARBA" id="ARBA00023125"/>
    </source>
</evidence>
<evidence type="ECO:0000259" key="6">
    <source>
        <dbReference type="PROSITE" id="PS01124"/>
    </source>
</evidence>
<keyword evidence="5" id="KW-0472">Membrane</keyword>
<evidence type="ECO:0000256" key="4">
    <source>
        <dbReference type="ARBA" id="ARBA00023163"/>
    </source>
</evidence>
<dbReference type="PANTHER" id="PTHR46796">
    <property type="entry name" value="HTH-TYPE TRANSCRIPTIONAL ACTIVATOR RHAS-RELATED"/>
    <property type="match status" value="1"/>
</dbReference>
<dbReference type="SMART" id="SM00342">
    <property type="entry name" value="HTH_ARAC"/>
    <property type="match status" value="1"/>
</dbReference>
<keyword evidence="5" id="KW-1133">Transmembrane helix</keyword>
<dbReference type="InterPro" id="IPR037923">
    <property type="entry name" value="HTH-like"/>
</dbReference>
<dbReference type="InterPro" id="IPR050204">
    <property type="entry name" value="AraC_XylS_family_regulators"/>
</dbReference>
<evidence type="ECO:0000256" key="3">
    <source>
        <dbReference type="ARBA" id="ARBA00023159"/>
    </source>
</evidence>
<dbReference type="InterPro" id="IPR018062">
    <property type="entry name" value="HTH_AraC-typ_CS"/>
</dbReference>
<gene>
    <name evidence="7" type="ORF">FRUB_09111</name>
</gene>
<proteinExistence type="predicted"/>
<reference evidence="8" key="1">
    <citation type="submission" date="2017-06" db="EMBL/GenBank/DDBJ databases">
        <title>Genome analysis of Fimbriiglobus ruber SP5, the first member of the order Planctomycetales with confirmed chitinolytic capability.</title>
        <authorList>
            <person name="Ravin N.V."/>
            <person name="Rakitin A.L."/>
            <person name="Ivanova A.A."/>
            <person name="Beletsky A.V."/>
            <person name="Kulichevskaya I.S."/>
            <person name="Mardanov A.V."/>
            <person name="Dedysh S.N."/>
        </authorList>
    </citation>
    <scope>NUCLEOTIDE SEQUENCE [LARGE SCALE GENOMIC DNA]</scope>
    <source>
        <strain evidence="8">SP5</strain>
    </source>
</reference>
<evidence type="ECO:0000313" key="7">
    <source>
        <dbReference type="EMBL" id="OWK36548.1"/>
    </source>
</evidence>
<evidence type="ECO:0000313" key="8">
    <source>
        <dbReference type="Proteomes" id="UP000214646"/>
    </source>
</evidence>
<dbReference type="InterPro" id="IPR018060">
    <property type="entry name" value="HTH_AraC"/>
</dbReference>
<dbReference type="OrthoDB" id="9807321at2"/>
<keyword evidence="4" id="KW-0804">Transcription</keyword>
<evidence type="ECO:0000256" key="1">
    <source>
        <dbReference type="ARBA" id="ARBA00023015"/>
    </source>
</evidence>
<dbReference type="GO" id="GO:0043565">
    <property type="term" value="F:sequence-specific DNA binding"/>
    <property type="evidence" value="ECO:0007669"/>
    <property type="project" value="InterPro"/>
</dbReference>
<keyword evidence="2" id="KW-0238">DNA-binding</keyword>
<evidence type="ECO:0000256" key="5">
    <source>
        <dbReference type="SAM" id="Phobius"/>
    </source>
</evidence>
<protein>
    <submittedName>
        <fullName evidence="7">Transcriptional regulator, AraC family</fullName>
    </submittedName>
</protein>
<dbReference type="PANTHER" id="PTHR46796:SF7">
    <property type="entry name" value="ARAC FAMILY TRANSCRIPTIONAL REGULATOR"/>
    <property type="match status" value="1"/>
</dbReference>
<dbReference type="PROSITE" id="PS01124">
    <property type="entry name" value="HTH_ARAC_FAMILY_2"/>
    <property type="match status" value="1"/>
</dbReference>
<dbReference type="EMBL" id="NIDE01000017">
    <property type="protein sequence ID" value="OWK36548.1"/>
    <property type="molecule type" value="Genomic_DNA"/>
</dbReference>
<dbReference type="GO" id="GO:0003700">
    <property type="term" value="F:DNA-binding transcription factor activity"/>
    <property type="evidence" value="ECO:0007669"/>
    <property type="project" value="InterPro"/>
</dbReference>
<organism evidence="7 8">
    <name type="scientific">Fimbriiglobus ruber</name>
    <dbReference type="NCBI Taxonomy" id="1908690"/>
    <lineage>
        <taxon>Bacteria</taxon>
        <taxon>Pseudomonadati</taxon>
        <taxon>Planctomycetota</taxon>
        <taxon>Planctomycetia</taxon>
        <taxon>Gemmatales</taxon>
        <taxon>Gemmataceae</taxon>
        <taxon>Fimbriiglobus</taxon>
    </lineage>
</organism>
<dbReference type="SUPFAM" id="SSF51215">
    <property type="entry name" value="Regulatory protein AraC"/>
    <property type="match status" value="1"/>
</dbReference>
<dbReference type="PROSITE" id="PS00041">
    <property type="entry name" value="HTH_ARAC_FAMILY_1"/>
    <property type="match status" value="1"/>
</dbReference>
<keyword evidence="3" id="KW-0010">Activator</keyword>
<dbReference type="SUPFAM" id="SSF46689">
    <property type="entry name" value="Homeodomain-like"/>
    <property type="match status" value="2"/>
</dbReference>
<sequence length="294" mass="32468">MARAPRPDGLVDAPAFISRQTRSSHHYYLNLSPGRCRDIVVVCGGLEHCRADYLVDRSDFPFLVVEFVIQGKGEVKLGGTTHALRPGTAFAYFARAAHVIRTDPRCLLSKYYVALAGDVAERLVRKSALGAEGVVSVARPAEIVAIYDLLAQYAANSTPYSARLCNALIPVLILKIAEAGLSSGVDGEGYPTYQLARELIRTRFLEFATLNAVAAACGISVFYLCRLFKRFDQETGYRFLMRTKMNHAAELLAEPRSQVNAVAARLGYNDAFQFSRVFKRVHGISPGHFKRMQS</sequence>